<organism evidence="9 10">
    <name type="scientific">Mucilaginibacter rubeus</name>
    <dbReference type="NCBI Taxonomy" id="2027860"/>
    <lineage>
        <taxon>Bacteria</taxon>
        <taxon>Pseudomonadati</taxon>
        <taxon>Bacteroidota</taxon>
        <taxon>Sphingobacteriia</taxon>
        <taxon>Sphingobacteriales</taxon>
        <taxon>Sphingobacteriaceae</taxon>
        <taxon>Mucilaginibacter</taxon>
    </lineage>
</organism>
<dbReference type="InterPro" id="IPR050250">
    <property type="entry name" value="Macrolide_Exporter_MacB"/>
</dbReference>
<feature type="transmembrane region" description="Helical" evidence="6">
    <location>
        <begin position="376"/>
        <end position="401"/>
    </location>
</feature>
<keyword evidence="4 6" id="KW-1133">Transmembrane helix</keyword>
<feature type="domain" description="ABC3 transporter permease C-terminal" evidence="7">
    <location>
        <begin position="290"/>
        <end position="398"/>
    </location>
</feature>
<proteinExistence type="predicted"/>
<dbReference type="RefSeq" id="WP_112565678.1">
    <property type="nucleotide sequence ID" value="NZ_CP043450.1"/>
</dbReference>
<feature type="domain" description="MacB-like periplasmic core" evidence="8">
    <location>
        <begin position="20"/>
        <end position="240"/>
    </location>
</feature>
<sequence length="793" mass="87734">MIKNYLKIAWRNLIKNKVHSFINIAGLSVGMAVAMLIGLWIWDELSFDNNHQNRGNIAQVIQNVTNNGEVQTWQAVPLPLAAELRKSYGSLFKQVVNSAGYGDHMLALDNKKLTRTGVFMEAGGPEMFTLKMLKGNRNALTDPTSVLISASTAKAYFGDADPMNRTLKIDNHYNAKVAGVFEDMPHNATFAGLGFIAPWEMGFTANDIRSMSEPWRPNFCALYVQTQPNADLAALSLKIKDAKLRNVSAVLAKKKPVLFLYPMSKWHLYDEFKDGKNTGGRIQYVWMFGIIGVFVLLLACINFMNLSTARSEKRAREVGIRKAIGSARGQLIYQFFSESVLCVALAFVISLVMVQLSLPLFNEVAEKQMTILWGSALFWLLGLGFTLFTGIVAGSYPAFYLSSFQPVKVLKGVFRAGKLAALPRKVLVVLQFTVSITLIIGTVVVFRQIQFAKDRPVGYSRDGLLAVNPGTDQVHKSFTALKNELYKTGAVVSVAEGDVNPTQTAGSTSAIEWKEKDPNLSVDFQQNGVSVDYGKTAGWQFKGGRDFSKDYLTDSSAVVVNESAVKFMGMKNPVGENITFYGHPFKIIGVISNIIVDSPYGEVKPCIYFFNKDAAGTVLLRINPQMSAGKAIESIQQVFKHFNPEQPFQYSFVDSAYAQKFGNEQRIGKLAAFFAALAIFISCLGLFGMASFMAEQRVKEIGVRKVLGATVFNLWRLLTTDFITLVFISLLVATPIAIYMMNNWLQHFDYRSGISPWIFVLTGITAIVITMITVSIQTIKAALTSPVKSLKSE</sequence>
<comment type="subcellular location">
    <subcellularLocation>
        <location evidence="1">Cell membrane</location>
        <topology evidence="1">Multi-pass membrane protein</topology>
    </subcellularLocation>
</comment>
<feature type="transmembrane region" description="Helical" evidence="6">
    <location>
        <begin position="758"/>
        <end position="783"/>
    </location>
</feature>
<evidence type="ECO:0000256" key="3">
    <source>
        <dbReference type="ARBA" id="ARBA00022692"/>
    </source>
</evidence>
<keyword evidence="3 6" id="KW-0812">Transmembrane</keyword>
<dbReference type="GO" id="GO:0005886">
    <property type="term" value="C:plasma membrane"/>
    <property type="evidence" value="ECO:0007669"/>
    <property type="project" value="UniProtKB-SubCell"/>
</dbReference>
<dbReference type="InterPro" id="IPR025857">
    <property type="entry name" value="MacB_PCD"/>
</dbReference>
<evidence type="ECO:0000256" key="6">
    <source>
        <dbReference type="SAM" id="Phobius"/>
    </source>
</evidence>
<gene>
    <name evidence="9" type="ORF">DEO27_012390</name>
</gene>
<feature type="transmembrane region" description="Helical" evidence="6">
    <location>
        <begin position="670"/>
        <end position="693"/>
    </location>
</feature>
<feature type="transmembrane region" description="Helical" evidence="6">
    <location>
        <begin position="422"/>
        <end position="446"/>
    </location>
</feature>
<dbReference type="GO" id="GO:0022857">
    <property type="term" value="F:transmembrane transporter activity"/>
    <property type="evidence" value="ECO:0007669"/>
    <property type="project" value="TreeGrafter"/>
</dbReference>
<dbReference type="InterPro" id="IPR003838">
    <property type="entry name" value="ABC3_permease_C"/>
</dbReference>
<protein>
    <submittedName>
        <fullName evidence="9">FtsX-like permease family protein</fullName>
    </submittedName>
</protein>
<evidence type="ECO:0000256" key="5">
    <source>
        <dbReference type="ARBA" id="ARBA00023136"/>
    </source>
</evidence>
<dbReference type="OrthoDB" id="1451596at2"/>
<dbReference type="PANTHER" id="PTHR30572">
    <property type="entry name" value="MEMBRANE COMPONENT OF TRANSPORTER-RELATED"/>
    <property type="match status" value="1"/>
</dbReference>
<dbReference type="Pfam" id="PF02687">
    <property type="entry name" value="FtsX"/>
    <property type="match status" value="2"/>
</dbReference>
<feature type="domain" description="ABC3 transporter permease C-terminal" evidence="7">
    <location>
        <begin position="673"/>
        <end position="782"/>
    </location>
</feature>
<evidence type="ECO:0000259" key="7">
    <source>
        <dbReference type="Pfam" id="PF02687"/>
    </source>
</evidence>
<keyword evidence="5 6" id="KW-0472">Membrane</keyword>
<evidence type="ECO:0000256" key="1">
    <source>
        <dbReference type="ARBA" id="ARBA00004651"/>
    </source>
</evidence>
<dbReference type="Proteomes" id="UP000251402">
    <property type="component" value="Chromosome"/>
</dbReference>
<evidence type="ECO:0000259" key="8">
    <source>
        <dbReference type="Pfam" id="PF12704"/>
    </source>
</evidence>
<dbReference type="EMBL" id="CP043450">
    <property type="protein sequence ID" value="QEM10788.1"/>
    <property type="molecule type" value="Genomic_DNA"/>
</dbReference>
<dbReference type="KEGG" id="mrub:DEO27_012390"/>
<name>A0A5C1I0L9_9SPHI</name>
<evidence type="ECO:0000313" key="9">
    <source>
        <dbReference type="EMBL" id="QEM10788.1"/>
    </source>
</evidence>
<dbReference type="AlphaFoldDB" id="A0A5C1I0L9"/>
<evidence type="ECO:0000256" key="2">
    <source>
        <dbReference type="ARBA" id="ARBA00022475"/>
    </source>
</evidence>
<keyword evidence="10" id="KW-1185">Reference proteome</keyword>
<dbReference type="Pfam" id="PF12704">
    <property type="entry name" value="MacB_PCD"/>
    <property type="match status" value="2"/>
</dbReference>
<accession>A0A5C1I0L9</accession>
<feature type="transmembrane region" description="Helical" evidence="6">
    <location>
        <begin position="284"/>
        <end position="306"/>
    </location>
</feature>
<feature type="transmembrane region" description="Helical" evidence="6">
    <location>
        <begin position="21"/>
        <end position="42"/>
    </location>
</feature>
<feature type="domain" description="MacB-like periplasmic core" evidence="8">
    <location>
        <begin position="429"/>
        <end position="594"/>
    </location>
</feature>
<dbReference type="PANTHER" id="PTHR30572:SF18">
    <property type="entry name" value="ABC-TYPE MACROLIDE FAMILY EXPORT SYSTEM PERMEASE COMPONENT 2"/>
    <property type="match status" value="1"/>
</dbReference>
<keyword evidence="2" id="KW-1003">Cell membrane</keyword>
<feature type="transmembrane region" description="Helical" evidence="6">
    <location>
        <begin position="714"/>
        <end position="738"/>
    </location>
</feature>
<evidence type="ECO:0000313" key="10">
    <source>
        <dbReference type="Proteomes" id="UP000251402"/>
    </source>
</evidence>
<reference evidence="9" key="1">
    <citation type="submission" date="2019-08" db="EMBL/GenBank/DDBJ databases">
        <title>Comparative genome analysis confer to the adaptation heavy metal polluted environment.</title>
        <authorList>
            <person name="Li Y."/>
        </authorList>
    </citation>
    <scope>NUCLEOTIDE SEQUENCE [LARGE SCALE GENOMIC DNA]</scope>
    <source>
        <strain evidence="9">P1</strain>
    </source>
</reference>
<evidence type="ECO:0000256" key="4">
    <source>
        <dbReference type="ARBA" id="ARBA00022989"/>
    </source>
</evidence>